<dbReference type="Proteomes" id="UP000288215">
    <property type="component" value="Unassembled WGS sequence"/>
</dbReference>
<dbReference type="EMBL" id="RXGA01000001">
    <property type="protein sequence ID" value="RWX74003.1"/>
    <property type="molecule type" value="Genomic_DNA"/>
</dbReference>
<keyword evidence="1" id="KW-0472">Membrane</keyword>
<feature type="transmembrane region" description="Helical" evidence="1">
    <location>
        <begin position="12"/>
        <end position="33"/>
    </location>
</feature>
<keyword evidence="1" id="KW-1133">Transmembrane helix</keyword>
<evidence type="ECO:0000313" key="2">
    <source>
        <dbReference type="EMBL" id="RWX74003.1"/>
    </source>
</evidence>
<name>A0A3S3TT26_METS7</name>
<evidence type="ECO:0000256" key="1">
    <source>
        <dbReference type="SAM" id="Phobius"/>
    </source>
</evidence>
<dbReference type="AlphaFoldDB" id="A0A3S3TT26"/>
<organism evidence="2 3">
    <name type="scientific">Methanosuratincola subterraneus</name>
    <dbReference type="NCBI Taxonomy" id="2593994"/>
    <lineage>
        <taxon>Archaea</taxon>
        <taxon>Thermoproteota</taxon>
        <taxon>Methanosuratincolia</taxon>
        <taxon>Candidatus Methanomethylicales</taxon>
        <taxon>Candidatus Methanomethylicaceae</taxon>
        <taxon>Candidatus Methanosuratincola (ex Vanwonterghem et al. 2016)</taxon>
    </lineage>
</organism>
<sequence length="273" mass="30429">MGWNRLRLRIGMEAAIYVLAVSGVVAISIWLSIPHLISATVRPVYEIVSVAAEEEECRYEPAPEGIFLERPLNFAALKVNVSGIRSSIGPVTTLIVKLPDNSTHFLRSYVYPSDTPPRVASTRFIDAVYEVHSSAHWRELQQVPYGEGYELSLNASEFIEAYKLMLRTTGKNYLPSDATVVGIVPISDKYLLYTEQSKIMAVDFDWWGRGWVTLSIVKCLVDGSEMPVSGTAVDLTGLAGEHRVELTVEAEMPLIFWWSPTFTLNSIQDLGQS</sequence>
<comment type="caution">
    <text evidence="2">The sequence shown here is derived from an EMBL/GenBank/DDBJ whole genome shotgun (WGS) entry which is preliminary data.</text>
</comment>
<accession>A0A3S3TT26</accession>
<evidence type="ECO:0000313" key="3">
    <source>
        <dbReference type="Proteomes" id="UP000288215"/>
    </source>
</evidence>
<proteinExistence type="predicted"/>
<protein>
    <submittedName>
        <fullName evidence="2">AmmeMemoRadiSam system radical SAM enzyme</fullName>
    </submittedName>
</protein>
<gene>
    <name evidence="2" type="ORF">Metus_0028</name>
</gene>
<reference evidence="2 3" key="1">
    <citation type="submission" date="2018-12" db="EMBL/GenBank/DDBJ databases">
        <title>The complete genome of the methanogenic archaea of the candidate phylum Verstraetearchaeota, obtained from the metagenome of underground thermal water.</title>
        <authorList>
            <person name="Kadnikov V.V."/>
            <person name="Mardanov A.V."/>
            <person name="Beletsky A.V."/>
            <person name="Karnachuk O.V."/>
            <person name="Ravin N.V."/>
        </authorList>
    </citation>
    <scope>NUCLEOTIDE SEQUENCE [LARGE SCALE GENOMIC DNA]</scope>
    <source>
        <strain evidence="2">Ch88</strain>
    </source>
</reference>
<keyword evidence="1" id="KW-0812">Transmembrane</keyword>